<dbReference type="Gene3D" id="1.20.58.200">
    <property type="entry name" value="Translin, domain 2"/>
    <property type="match status" value="1"/>
</dbReference>
<evidence type="ECO:0000313" key="10">
    <source>
        <dbReference type="Proteomes" id="UP000193467"/>
    </source>
</evidence>
<evidence type="ECO:0000256" key="8">
    <source>
        <dbReference type="SAM" id="MobiDB-lite"/>
    </source>
</evidence>
<dbReference type="FunFam" id="1.20.58.200:FF:000002">
    <property type="entry name" value="Putative translin"/>
    <property type="match status" value="1"/>
</dbReference>
<evidence type="ECO:0000256" key="5">
    <source>
        <dbReference type="ARBA" id="ARBA00022884"/>
    </source>
</evidence>
<dbReference type="InterPro" id="IPR016068">
    <property type="entry name" value="Translin_N"/>
</dbReference>
<dbReference type="EMBL" id="MCGR01000010">
    <property type="protein sequence ID" value="ORY88378.1"/>
    <property type="molecule type" value="Genomic_DNA"/>
</dbReference>
<feature type="region of interest" description="Disordered" evidence="8">
    <location>
        <begin position="226"/>
        <end position="250"/>
    </location>
</feature>
<proteinExistence type="inferred from homology"/>
<dbReference type="STRING" id="106004.A0A1Y2FWL1"/>
<feature type="compositionally biased region" description="Basic and acidic residues" evidence="8">
    <location>
        <begin position="236"/>
        <end position="250"/>
    </location>
</feature>
<keyword evidence="6" id="KW-0238">DNA-binding</keyword>
<evidence type="ECO:0000256" key="4">
    <source>
        <dbReference type="ARBA" id="ARBA00022490"/>
    </source>
</evidence>
<protein>
    <submittedName>
        <fullName evidence="9">Translin</fullName>
    </submittedName>
</protein>
<sequence>MSASSPVDFSYLKSSLEADAELREQIREAVRGVESTERACLAVLNRVHSVGKEHTAQVLSSLTPLLPPLRASLAALATLIPSTQFYRYSSSFSQSLQNASFIVVFSRFLEREDVPTKEEVGRELEINPEWRDKFFLPTEEYLHSLISLLNELSRLAVNRVTLGDYSAPVQYSKFSKELSTAFGLLNLKNDSLRKRFDGIKYDVKKLEEVVYDLSLRGLLPTQTTAVSQSIQEEQGDWERSAKRARGENEA</sequence>
<keyword evidence="5" id="KW-0694">RNA-binding</keyword>
<evidence type="ECO:0000313" key="9">
    <source>
        <dbReference type="EMBL" id="ORY88378.1"/>
    </source>
</evidence>
<dbReference type="SUPFAM" id="SSF74784">
    <property type="entry name" value="Translin"/>
    <property type="match status" value="1"/>
</dbReference>
<dbReference type="InterPro" id="IPR036081">
    <property type="entry name" value="Translin_sf"/>
</dbReference>
<gene>
    <name evidence="9" type="ORF">BCR35DRAFT_301494</name>
</gene>
<dbReference type="FunCoup" id="A0A1Y2FWL1">
    <property type="interactions" value="828"/>
</dbReference>
<reference evidence="9 10" key="1">
    <citation type="submission" date="2016-07" db="EMBL/GenBank/DDBJ databases">
        <title>Pervasive Adenine N6-methylation of Active Genes in Fungi.</title>
        <authorList>
            <consortium name="DOE Joint Genome Institute"/>
            <person name="Mondo S.J."/>
            <person name="Dannebaum R.O."/>
            <person name="Kuo R.C."/>
            <person name="Labutti K."/>
            <person name="Haridas S."/>
            <person name="Kuo A."/>
            <person name="Salamov A."/>
            <person name="Ahrendt S.R."/>
            <person name="Lipzen A."/>
            <person name="Sullivan W."/>
            <person name="Andreopoulos W.B."/>
            <person name="Clum A."/>
            <person name="Lindquist E."/>
            <person name="Daum C."/>
            <person name="Ramamoorthy G.K."/>
            <person name="Gryganskyi A."/>
            <person name="Culley D."/>
            <person name="Magnuson J.K."/>
            <person name="James T.Y."/>
            <person name="O'Malley M.A."/>
            <person name="Stajich J.E."/>
            <person name="Spatafora J.W."/>
            <person name="Visel A."/>
            <person name="Grigoriev I.V."/>
        </authorList>
    </citation>
    <scope>NUCLEOTIDE SEQUENCE [LARGE SCALE GENOMIC DNA]</scope>
    <source>
        <strain evidence="9 10">62-1032</strain>
    </source>
</reference>
<accession>A0A1Y2FWL1</accession>
<evidence type="ECO:0000256" key="6">
    <source>
        <dbReference type="ARBA" id="ARBA00023125"/>
    </source>
</evidence>
<comment type="similarity">
    <text evidence="3">Belongs to the translin family.</text>
</comment>
<dbReference type="Proteomes" id="UP000193467">
    <property type="component" value="Unassembled WGS sequence"/>
</dbReference>
<dbReference type="GO" id="GO:0003723">
    <property type="term" value="F:RNA binding"/>
    <property type="evidence" value="ECO:0007669"/>
    <property type="project" value="UniProtKB-KW"/>
</dbReference>
<dbReference type="GO" id="GO:0005634">
    <property type="term" value="C:nucleus"/>
    <property type="evidence" value="ECO:0007669"/>
    <property type="project" value="UniProtKB-SubCell"/>
</dbReference>
<evidence type="ECO:0000256" key="2">
    <source>
        <dbReference type="ARBA" id="ARBA00004496"/>
    </source>
</evidence>
<dbReference type="AlphaFoldDB" id="A0A1Y2FWL1"/>
<dbReference type="OrthoDB" id="829at2759"/>
<keyword evidence="4" id="KW-0963">Cytoplasm</keyword>
<dbReference type="InterPro" id="IPR016069">
    <property type="entry name" value="Translin_C"/>
</dbReference>
<dbReference type="InterPro" id="IPR002848">
    <property type="entry name" value="Translin_fam"/>
</dbReference>
<dbReference type="InParanoid" id="A0A1Y2FWL1"/>
<evidence type="ECO:0000256" key="3">
    <source>
        <dbReference type="ARBA" id="ARBA00005902"/>
    </source>
</evidence>
<dbReference type="InterPro" id="IPR033956">
    <property type="entry name" value="Translin"/>
</dbReference>
<comment type="caution">
    <text evidence="9">The sequence shown here is derived from an EMBL/GenBank/DDBJ whole genome shotgun (WGS) entry which is preliminary data.</text>
</comment>
<dbReference type="PANTHER" id="PTHR10741">
    <property type="entry name" value="TRANSLIN AND TRANSLIN ASSOCIATED PROTEIN X"/>
    <property type="match status" value="1"/>
</dbReference>
<organism evidence="9 10">
    <name type="scientific">Leucosporidium creatinivorum</name>
    <dbReference type="NCBI Taxonomy" id="106004"/>
    <lineage>
        <taxon>Eukaryota</taxon>
        <taxon>Fungi</taxon>
        <taxon>Dikarya</taxon>
        <taxon>Basidiomycota</taxon>
        <taxon>Pucciniomycotina</taxon>
        <taxon>Microbotryomycetes</taxon>
        <taxon>Leucosporidiales</taxon>
        <taxon>Leucosporidium</taxon>
    </lineage>
</organism>
<evidence type="ECO:0000256" key="7">
    <source>
        <dbReference type="ARBA" id="ARBA00023242"/>
    </source>
</evidence>
<dbReference type="GO" id="GO:0003697">
    <property type="term" value="F:single-stranded DNA binding"/>
    <property type="evidence" value="ECO:0007669"/>
    <property type="project" value="InterPro"/>
</dbReference>
<dbReference type="CDD" id="cd14819">
    <property type="entry name" value="Translin"/>
    <property type="match status" value="1"/>
</dbReference>
<dbReference type="GO" id="GO:0016070">
    <property type="term" value="P:RNA metabolic process"/>
    <property type="evidence" value="ECO:0007669"/>
    <property type="project" value="InterPro"/>
</dbReference>
<dbReference type="GO" id="GO:0005737">
    <property type="term" value="C:cytoplasm"/>
    <property type="evidence" value="ECO:0007669"/>
    <property type="project" value="UniProtKB-SubCell"/>
</dbReference>
<keyword evidence="7" id="KW-0539">Nucleus</keyword>
<name>A0A1Y2FWL1_9BASI</name>
<dbReference type="Pfam" id="PF01997">
    <property type="entry name" value="Translin"/>
    <property type="match status" value="1"/>
</dbReference>
<evidence type="ECO:0000256" key="1">
    <source>
        <dbReference type="ARBA" id="ARBA00004123"/>
    </source>
</evidence>
<dbReference type="Gene3D" id="1.20.58.190">
    <property type="entry name" value="Translin, domain 1"/>
    <property type="match status" value="1"/>
</dbReference>
<comment type="subcellular location">
    <subcellularLocation>
        <location evidence="2">Cytoplasm</location>
    </subcellularLocation>
    <subcellularLocation>
        <location evidence="1">Nucleus</location>
    </subcellularLocation>
</comment>
<keyword evidence="10" id="KW-1185">Reference proteome</keyword>
<dbReference type="GO" id="GO:0043565">
    <property type="term" value="F:sequence-specific DNA binding"/>
    <property type="evidence" value="ECO:0007669"/>
    <property type="project" value="InterPro"/>
</dbReference>